<dbReference type="SUPFAM" id="SSF52540">
    <property type="entry name" value="P-loop containing nucleoside triphosphate hydrolases"/>
    <property type="match status" value="1"/>
</dbReference>
<dbReference type="InterPro" id="IPR027417">
    <property type="entry name" value="P-loop_NTPase"/>
</dbReference>
<gene>
    <name evidence="2" type="ORF">EZH22_23290</name>
</gene>
<evidence type="ECO:0000313" key="2">
    <source>
        <dbReference type="EMBL" id="QRG05913.1"/>
    </source>
</evidence>
<dbReference type="InterPro" id="IPR016024">
    <property type="entry name" value="ARM-type_fold"/>
</dbReference>
<feature type="domain" description="Novel STAND NTPase 3" evidence="1">
    <location>
        <begin position="245"/>
        <end position="390"/>
    </location>
</feature>
<dbReference type="SUPFAM" id="SSF48371">
    <property type="entry name" value="ARM repeat"/>
    <property type="match status" value="1"/>
</dbReference>
<reference evidence="2 3" key="1">
    <citation type="submission" date="2020-10" db="EMBL/GenBank/DDBJ databases">
        <title>Degradation of 1,4-Dioxane by Xanthobacter sp. YN2, via a Novel Group-2 Soluble Di-Iron Monooxygenase.</title>
        <authorList>
            <person name="Ma F."/>
            <person name="Wang Y."/>
            <person name="Yang J."/>
            <person name="Guo H."/>
            <person name="Su D."/>
            <person name="Yu L."/>
        </authorList>
    </citation>
    <scope>NUCLEOTIDE SEQUENCE [LARGE SCALE GENOMIC DNA]</scope>
    <source>
        <strain evidence="2 3">YN2</strain>
    </source>
</reference>
<evidence type="ECO:0000259" key="1">
    <source>
        <dbReference type="Pfam" id="PF20720"/>
    </source>
</evidence>
<dbReference type="EMBL" id="CP063362">
    <property type="protein sequence ID" value="QRG05913.1"/>
    <property type="molecule type" value="Genomic_DNA"/>
</dbReference>
<evidence type="ECO:0000313" key="3">
    <source>
        <dbReference type="Proteomes" id="UP000596427"/>
    </source>
</evidence>
<organism evidence="2 3">
    <name type="scientific">Xanthobacter dioxanivorans</name>
    <dbReference type="NCBI Taxonomy" id="2528964"/>
    <lineage>
        <taxon>Bacteria</taxon>
        <taxon>Pseudomonadati</taxon>
        <taxon>Pseudomonadota</taxon>
        <taxon>Alphaproteobacteria</taxon>
        <taxon>Hyphomicrobiales</taxon>
        <taxon>Xanthobacteraceae</taxon>
        <taxon>Xanthobacter</taxon>
    </lineage>
</organism>
<dbReference type="KEGG" id="xdi:EZH22_23290"/>
<dbReference type="RefSeq" id="WP_203192785.1">
    <property type="nucleotide sequence ID" value="NZ_CP063362.1"/>
</dbReference>
<protein>
    <recommendedName>
        <fullName evidence="1">Novel STAND NTPase 3 domain-containing protein</fullName>
    </recommendedName>
</protein>
<keyword evidence="3" id="KW-1185">Reference proteome</keyword>
<dbReference type="Pfam" id="PF20720">
    <property type="entry name" value="nSTAND3"/>
    <property type="match status" value="1"/>
</dbReference>
<sequence>MTAASTDDEDGSGGAGSASLAGYEYQIDASVWLALDLVLVSHLTSALQVEPASQEDLEGELAEDEPARAVSRASLGGYTLVVQVKRRGGDAWTPTTLKSLLQHGSDTRPSAAKRLADSNVRYLLITSAGLNGDARKLKVRKAGNWPKSAVLPDVIADALPADAAGRVAIIANEDDERLRTDIERMLAEGCRVPNINLAACRSKLHEGTRARIMGAGQGWWRREELDHIIREHGGYLASAPELENYVPPTNWNDLRAAMRERNAALIIGQSGTGKTLATKKLYDELRQEMPGLTRVPIRRGPHELRDDQTLSPVLYDIEDPWGRFDFDPNSRPWNDQLARFFADATPARMIIATSRLDVARESKALDSVSAWLVKLEAEHYGSKERRQLYRSRIDGLPRELQPLARGAERKVLDELATPLEIQKFFDALRTLDRASLKNPPRFVTEAIGKAHQLSIESTVVDQIDERNDVRAATVIWALLKASDKLSRSILRDIEDGLADINAAMERGVSPLVDFFVAARNLRQGDAGLVTYYHPRVEAGIEKVMMTHRQEVRHTLGLLLDVLVAEDGSGGEWGAGTAARVLAASRDRFRVQASSTAAAKIDAWLEARLTEAGKALEDYLGLAAEAGSSACNGAEVARFLLHRPDRTWPGFITWGAPERPEAWYDARRSDPNTKPLVEAFIRHILPTDRTNYPARLHTHLERLAPDLSGAFLDAAAQAVHFGVIQTDDAIAEGALQDLPGFEQIVDAAVAELTPSEKDRRRNAELALDFANEVYSEEYAQHIAEDDQGYTADVFLKSYVERVRTVRGWRSLVEHRHAGRLLYYWLRLLADEVKEQVLDLQELHAAFKFGYDSDHEALLWRVLSSAWDQAFLPALRNRVVVGHADPNVAQAALEVLIERGPDTFRNVVEELLARGDVNRLVEICIDLAAFRRLDVNGAEVATEVLPMPFRGISNQALILETKGTPVLVDEAQVALSGILTPSEVVRRLRVEMGAIAPLPVEEDVCWLLEHSGDVSTAVIAVEAAIRLGMDAEVEAALNHKFAHVSSRALTALGTRINAPLPAHLLEKASDRGSPVRKALVALLKQKTHIAHLQALITLAKDTWSKYAQHYGDDGDFPIAQGAVEAIAQLAPLPPDEAREMFAIGLDTDDPSVRAQIFHLLAASGDLDLQERLFDLSIRPGRRTSVRSAAARGLLQGAEAVATVIVDKITTRLLASRYEPVAASLALLLAFRGDPDQVRAVAEELATNAKRRVLILLLVWVMSGRDLQVAQEMAAMLPAGHKALTWALGGEIEEPDDALLEDLGDPATCNSVLAYMRIKEV</sequence>
<dbReference type="InterPro" id="IPR049050">
    <property type="entry name" value="nSTAND3"/>
</dbReference>
<dbReference type="Proteomes" id="UP000596427">
    <property type="component" value="Chromosome"/>
</dbReference>
<name>A0A974PM89_9HYPH</name>
<accession>A0A974PM89</accession>
<proteinExistence type="predicted"/>